<sequence length="134" mass="14958">MVVWKLDRLGRSIKELIELVNGLKARGVGFKSLRESLDTTTPGGKLVFHVFASIAEFERDVIRERTMAGPEAARARGRKGGRRPVMDAKKASLASKLMRNRETPIAEVCEAVGVSQATLYRYLEPDSTLRKRTD</sequence>
<dbReference type="GO" id="GO:0000150">
    <property type="term" value="F:DNA strand exchange activity"/>
    <property type="evidence" value="ECO:0007669"/>
    <property type="project" value="InterPro"/>
</dbReference>
<keyword evidence="3" id="KW-0233">DNA recombination</keyword>
<dbReference type="SUPFAM" id="SSF46689">
    <property type="entry name" value="Homeodomain-like"/>
    <property type="match status" value="1"/>
</dbReference>
<proteinExistence type="inferred from homology"/>
<dbReference type="InterPro" id="IPR009057">
    <property type="entry name" value="Homeodomain-like_sf"/>
</dbReference>
<dbReference type="PROSITE" id="PS51736">
    <property type="entry name" value="RECOMBINASES_3"/>
    <property type="match status" value="1"/>
</dbReference>
<dbReference type="GO" id="GO:0003677">
    <property type="term" value="F:DNA binding"/>
    <property type="evidence" value="ECO:0007669"/>
    <property type="project" value="UniProtKB-KW"/>
</dbReference>
<dbReference type="SUPFAM" id="SSF53041">
    <property type="entry name" value="Resolvase-like"/>
    <property type="match status" value="1"/>
</dbReference>
<dbReference type="CDD" id="cd03768">
    <property type="entry name" value="SR_ResInv"/>
    <property type="match status" value="1"/>
</dbReference>
<protein>
    <submittedName>
        <fullName evidence="6">Phage integrase, site-specific serine recombinase</fullName>
    </submittedName>
</protein>
<dbReference type="Pfam" id="PF00239">
    <property type="entry name" value="Resolvase"/>
    <property type="match status" value="1"/>
</dbReference>
<accession>A0A6J4Q0W1</accession>
<evidence type="ECO:0000256" key="2">
    <source>
        <dbReference type="ARBA" id="ARBA00023125"/>
    </source>
</evidence>
<dbReference type="AlphaFoldDB" id="A0A6J4Q0W1"/>
<gene>
    <name evidence="6" type="ORF">AVDCRST_MAG82-2139</name>
</gene>
<feature type="domain" description="Resolvase/invertase-type recombinase catalytic" evidence="5">
    <location>
        <begin position="1"/>
        <end position="77"/>
    </location>
</feature>
<dbReference type="InterPro" id="IPR036162">
    <property type="entry name" value="Resolvase-like_N_sf"/>
</dbReference>
<evidence type="ECO:0000313" key="6">
    <source>
        <dbReference type="EMBL" id="CAA9431356.1"/>
    </source>
</evidence>
<dbReference type="Pfam" id="PF02796">
    <property type="entry name" value="HTH_7"/>
    <property type="match status" value="1"/>
</dbReference>
<evidence type="ECO:0000256" key="4">
    <source>
        <dbReference type="SAM" id="MobiDB-lite"/>
    </source>
</evidence>
<organism evidence="6">
    <name type="scientific">uncultured Rubrobacteraceae bacterium</name>
    <dbReference type="NCBI Taxonomy" id="349277"/>
    <lineage>
        <taxon>Bacteria</taxon>
        <taxon>Bacillati</taxon>
        <taxon>Actinomycetota</taxon>
        <taxon>Rubrobacteria</taxon>
        <taxon>Rubrobacterales</taxon>
        <taxon>Rubrobacteraceae</taxon>
        <taxon>environmental samples</taxon>
    </lineage>
</organism>
<dbReference type="EMBL" id="CADCVA010000294">
    <property type="protein sequence ID" value="CAA9431356.1"/>
    <property type="molecule type" value="Genomic_DNA"/>
</dbReference>
<dbReference type="InterPro" id="IPR006119">
    <property type="entry name" value="Resolv_N"/>
</dbReference>
<name>A0A6J4Q0W1_9ACTN</name>
<dbReference type="SMART" id="SM00857">
    <property type="entry name" value="Resolvase"/>
    <property type="match status" value="1"/>
</dbReference>
<dbReference type="PANTHER" id="PTHR30461">
    <property type="entry name" value="DNA-INVERTASE FROM LAMBDOID PROPHAGE"/>
    <property type="match status" value="1"/>
</dbReference>
<keyword evidence="2" id="KW-0238">DNA-binding</keyword>
<evidence type="ECO:0000256" key="3">
    <source>
        <dbReference type="ARBA" id="ARBA00023172"/>
    </source>
</evidence>
<feature type="region of interest" description="Disordered" evidence="4">
    <location>
        <begin position="68"/>
        <end position="87"/>
    </location>
</feature>
<dbReference type="InterPro" id="IPR050639">
    <property type="entry name" value="SSR_resolvase"/>
</dbReference>
<evidence type="ECO:0000259" key="5">
    <source>
        <dbReference type="PROSITE" id="PS51736"/>
    </source>
</evidence>
<comment type="similarity">
    <text evidence="1">Belongs to the site-specific recombinase resolvase family.</text>
</comment>
<dbReference type="Gene3D" id="3.40.50.1390">
    <property type="entry name" value="Resolvase, N-terminal catalytic domain"/>
    <property type="match status" value="1"/>
</dbReference>
<dbReference type="PANTHER" id="PTHR30461:SF2">
    <property type="entry name" value="SERINE RECOMBINASE PINE-RELATED"/>
    <property type="match status" value="1"/>
</dbReference>
<evidence type="ECO:0000256" key="1">
    <source>
        <dbReference type="ARBA" id="ARBA00009913"/>
    </source>
</evidence>
<reference evidence="6" key="1">
    <citation type="submission" date="2020-02" db="EMBL/GenBank/DDBJ databases">
        <authorList>
            <person name="Meier V. D."/>
        </authorList>
    </citation>
    <scope>NUCLEOTIDE SEQUENCE</scope>
    <source>
        <strain evidence="6">AVDCRST_MAG82</strain>
    </source>
</reference>
<dbReference type="InterPro" id="IPR006120">
    <property type="entry name" value="Resolvase_HTH_dom"/>
</dbReference>
<dbReference type="Gene3D" id="1.10.10.60">
    <property type="entry name" value="Homeodomain-like"/>
    <property type="match status" value="1"/>
</dbReference>